<dbReference type="InterPro" id="IPR041122">
    <property type="entry name" value="RecJ_OB"/>
</dbReference>
<comment type="similarity">
    <text evidence="1">Belongs to the RecJ family.</text>
</comment>
<gene>
    <name evidence="9" type="primary">recJ</name>
    <name evidence="9" type="ORF">COT91_01805</name>
</gene>
<feature type="domain" description="DDH" evidence="6">
    <location>
        <begin position="77"/>
        <end position="212"/>
    </location>
</feature>
<accession>A0A2H0VE47</accession>
<organism evidence="9 10">
    <name type="scientific">Candidatus Doudnabacteria bacterium CG10_big_fil_rev_8_21_14_0_10_41_10</name>
    <dbReference type="NCBI Taxonomy" id="1974551"/>
    <lineage>
        <taxon>Bacteria</taxon>
        <taxon>Candidatus Doudnaibacteriota</taxon>
    </lineage>
</organism>
<evidence type="ECO:0000256" key="5">
    <source>
        <dbReference type="ARBA" id="ARBA00022839"/>
    </source>
</evidence>
<keyword evidence="5 9" id="KW-0269">Exonuclease</keyword>
<dbReference type="InterPro" id="IPR001667">
    <property type="entry name" value="DDH_dom"/>
</dbReference>
<evidence type="ECO:0000256" key="2">
    <source>
        <dbReference type="ARBA" id="ARBA00019841"/>
    </source>
</evidence>
<sequence length="593" mass="66435">MKRKWEIYKPITDEDKKKFPDVHPVVLQLLFNRGIKSSEEVEKFLNTNFESVSSPFRLTGMDKAVERILKAIEEDEKITIYADYDADAVTACAVLYRGLKQLGVKNLGYYIPDRFDEGYGVNKEAVEKIVESGAKLIITVDCGTNSVEETTLANKLGMDVIITDHHEITGNLPKCVAVINHHRDGHHDLSGLTGVGTAYKLVQGLMAVLFAEEYKKSYEWQIPEIDFTPTETFIQVKRELYPHWEKWLLDLVAIGTVADVQSLHGENRILVKYGLQVLQKTRWIGLKQIMQNSSLDMNRKFDTFTIGFIIAPRINAASRIQHAEIAFKLLIGDNLEEVGSYAGQLESLNQHRQRLTEQIVSEAKAQAELQRDNKIILVVGEDWPKGVIGLVASRLSQEFYRPTVVLEKSKGHATGSARSIEQFDIVSAFSQNASYLERFGGHAQAAGLTIKASKIPKFHQSLLEFAHEKISDQDLVKTQKIDIQISPSELNNELVTAFESLEPFGAGNPSPTIMIEGLTLENSRTVGNTSKHLKIQASKDNVIINLIGFGFGPRINTFSPGSKFDVVAEPSINKWNGRSEIQLKIIDLKKSEN</sequence>
<dbReference type="InterPro" id="IPR038763">
    <property type="entry name" value="DHH_sf"/>
</dbReference>
<protein>
    <recommendedName>
        <fullName evidence="2">Single-stranded-DNA-specific exonuclease RecJ</fullName>
    </recommendedName>
</protein>
<dbReference type="PANTHER" id="PTHR30255:SF2">
    <property type="entry name" value="SINGLE-STRANDED-DNA-SPECIFIC EXONUCLEASE RECJ"/>
    <property type="match status" value="1"/>
</dbReference>
<proteinExistence type="inferred from homology"/>
<evidence type="ECO:0000259" key="6">
    <source>
        <dbReference type="Pfam" id="PF01368"/>
    </source>
</evidence>
<comment type="caution">
    <text evidence="9">The sequence shown here is derived from an EMBL/GenBank/DDBJ whole genome shotgun (WGS) entry which is preliminary data.</text>
</comment>
<dbReference type="InterPro" id="IPR003156">
    <property type="entry name" value="DHHA1_dom"/>
</dbReference>
<evidence type="ECO:0000256" key="1">
    <source>
        <dbReference type="ARBA" id="ARBA00005915"/>
    </source>
</evidence>
<keyword evidence="4" id="KW-0378">Hydrolase</keyword>
<dbReference type="GO" id="GO:0006281">
    <property type="term" value="P:DNA repair"/>
    <property type="evidence" value="ECO:0007669"/>
    <property type="project" value="InterPro"/>
</dbReference>
<evidence type="ECO:0000313" key="9">
    <source>
        <dbReference type="EMBL" id="PIR97378.1"/>
    </source>
</evidence>
<evidence type="ECO:0000256" key="3">
    <source>
        <dbReference type="ARBA" id="ARBA00022722"/>
    </source>
</evidence>
<evidence type="ECO:0000259" key="8">
    <source>
        <dbReference type="Pfam" id="PF17768"/>
    </source>
</evidence>
<feature type="domain" description="DHHA1" evidence="7">
    <location>
        <begin position="375"/>
        <end position="467"/>
    </location>
</feature>
<dbReference type="InterPro" id="IPR004610">
    <property type="entry name" value="RecJ"/>
</dbReference>
<dbReference type="Pfam" id="PF01368">
    <property type="entry name" value="DHH"/>
    <property type="match status" value="1"/>
</dbReference>
<keyword evidence="3" id="KW-0540">Nuclease</keyword>
<dbReference type="SUPFAM" id="SSF64182">
    <property type="entry name" value="DHH phosphoesterases"/>
    <property type="match status" value="1"/>
</dbReference>
<dbReference type="EMBL" id="PFAJ01000023">
    <property type="protein sequence ID" value="PIR97378.1"/>
    <property type="molecule type" value="Genomic_DNA"/>
</dbReference>
<dbReference type="GO" id="GO:0003676">
    <property type="term" value="F:nucleic acid binding"/>
    <property type="evidence" value="ECO:0007669"/>
    <property type="project" value="InterPro"/>
</dbReference>
<dbReference type="Pfam" id="PF02272">
    <property type="entry name" value="DHHA1"/>
    <property type="match status" value="1"/>
</dbReference>
<feature type="domain" description="RecJ OB" evidence="8">
    <location>
        <begin position="481"/>
        <end position="587"/>
    </location>
</feature>
<dbReference type="Gene3D" id="3.90.1640.30">
    <property type="match status" value="1"/>
</dbReference>
<dbReference type="Gene3D" id="3.10.310.30">
    <property type="match status" value="1"/>
</dbReference>
<evidence type="ECO:0000259" key="7">
    <source>
        <dbReference type="Pfam" id="PF02272"/>
    </source>
</evidence>
<dbReference type="AlphaFoldDB" id="A0A2H0VE47"/>
<dbReference type="InterPro" id="IPR051673">
    <property type="entry name" value="SSDNA_exonuclease_RecJ"/>
</dbReference>
<dbReference type="Pfam" id="PF17768">
    <property type="entry name" value="RecJ_OB"/>
    <property type="match status" value="1"/>
</dbReference>
<dbReference type="GO" id="GO:0008409">
    <property type="term" value="F:5'-3' exonuclease activity"/>
    <property type="evidence" value="ECO:0007669"/>
    <property type="project" value="InterPro"/>
</dbReference>
<evidence type="ECO:0000256" key="4">
    <source>
        <dbReference type="ARBA" id="ARBA00022801"/>
    </source>
</evidence>
<dbReference type="Proteomes" id="UP000230557">
    <property type="component" value="Unassembled WGS sequence"/>
</dbReference>
<reference evidence="10" key="1">
    <citation type="submission" date="2017-09" db="EMBL/GenBank/DDBJ databases">
        <title>Depth-based differentiation of microbial function through sediment-hosted aquifers and enrichment of novel symbionts in the deep terrestrial subsurface.</title>
        <authorList>
            <person name="Probst A.J."/>
            <person name="Ladd B."/>
            <person name="Jarett J.K."/>
            <person name="Geller-Mcgrath D.E."/>
            <person name="Sieber C.M.K."/>
            <person name="Emerson J.B."/>
            <person name="Anantharaman K."/>
            <person name="Thomas B.C."/>
            <person name="Malmstrom R."/>
            <person name="Stieglmeier M."/>
            <person name="Klingl A."/>
            <person name="Woyke T."/>
            <person name="Ryan C.M."/>
            <person name="Banfield J.F."/>
        </authorList>
    </citation>
    <scope>NUCLEOTIDE SEQUENCE [LARGE SCALE GENOMIC DNA]</scope>
</reference>
<name>A0A2H0VE47_9BACT</name>
<dbReference type="PANTHER" id="PTHR30255">
    <property type="entry name" value="SINGLE-STRANDED-DNA-SPECIFIC EXONUCLEASE RECJ"/>
    <property type="match status" value="1"/>
</dbReference>
<evidence type="ECO:0000313" key="10">
    <source>
        <dbReference type="Proteomes" id="UP000230557"/>
    </source>
</evidence>
<dbReference type="GO" id="GO:0006310">
    <property type="term" value="P:DNA recombination"/>
    <property type="evidence" value="ECO:0007669"/>
    <property type="project" value="InterPro"/>
</dbReference>
<dbReference type="NCBIfam" id="TIGR00644">
    <property type="entry name" value="recJ"/>
    <property type="match status" value="1"/>
</dbReference>